<reference evidence="3 4" key="1">
    <citation type="journal article" date="2019" name="Int. J. Syst. Evol. Microbiol.">
        <title>The Global Catalogue of Microorganisms (GCM) 10K type strain sequencing project: providing services to taxonomists for standard genome sequencing and annotation.</title>
        <authorList>
            <consortium name="The Broad Institute Genomics Platform"/>
            <consortium name="The Broad Institute Genome Sequencing Center for Infectious Disease"/>
            <person name="Wu L."/>
            <person name="Ma J."/>
        </authorList>
    </citation>
    <scope>NUCLEOTIDE SEQUENCE [LARGE SCALE GENOMIC DNA]</scope>
    <source>
        <strain evidence="3 4">CGMCC 1.10387</strain>
    </source>
</reference>
<dbReference type="InterPro" id="IPR006311">
    <property type="entry name" value="TAT_signal"/>
</dbReference>
<feature type="compositionally biased region" description="Acidic residues" evidence="1">
    <location>
        <begin position="412"/>
        <end position="425"/>
    </location>
</feature>
<dbReference type="PANTHER" id="PTHR34512">
    <property type="entry name" value="CELL SURFACE PROTEIN"/>
    <property type="match status" value="1"/>
</dbReference>
<dbReference type="AlphaFoldDB" id="A0ABD6DTW4"/>
<dbReference type="InterPro" id="IPR002372">
    <property type="entry name" value="PQQ_rpt_dom"/>
</dbReference>
<comment type="caution">
    <text evidence="3">The sequence shown here is derived from an EMBL/GenBank/DDBJ whole genome shotgun (WGS) entry which is preliminary data.</text>
</comment>
<dbReference type="InterPro" id="IPR018391">
    <property type="entry name" value="PQQ_b-propeller_rpt"/>
</dbReference>
<evidence type="ECO:0000313" key="3">
    <source>
        <dbReference type="EMBL" id="MFD1685743.1"/>
    </source>
</evidence>
<dbReference type="Gene3D" id="2.130.10.10">
    <property type="entry name" value="YVTN repeat-like/Quinoprotein amine dehydrogenase"/>
    <property type="match status" value="2"/>
</dbReference>
<proteinExistence type="predicted"/>
<dbReference type="EMBL" id="JBHUDP010000002">
    <property type="protein sequence ID" value="MFD1685743.1"/>
    <property type="molecule type" value="Genomic_DNA"/>
</dbReference>
<protein>
    <submittedName>
        <fullName evidence="3">PQQ-binding-like beta-propeller repeat protein</fullName>
    </submittedName>
</protein>
<dbReference type="InterPro" id="IPR011047">
    <property type="entry name" value="Quinoprotein_ADH-like_sf"/>
</dbReference>
<dbReference type="InterPro" id="IPR015943">
    <property type="entry name" value="WD40/YVTN_repeat-like_dom_sf"/>
</dbReference>
<dbReference type="PROSITE" id="PS51318">
    <property type="entry name" value="TAT"/>
    <property type="match status" value="1"/>
</dbReference>
<dbReference type="Proteomes" id="UP001597092">
    <property type="component" value="Unassembled WGS sequence"/>
</dbReference>
<name>A0ABD6DTW4_9EURY</name>
<evidence type="ECO:0000259" key="2">
    <source>
        <dbReference type="Pfam" id="PF13360"/>
    </source>
</evidence>
<dbReference type="SUPFAM" id="SSF50998">
    <property type="entry name" value="Quinoprotein alcohol dehydrogenase-like"/>
    <property type="match status" value="2"/>
</dbReference>
<dbReference type="SMART" id="SM00564">
    <property type="entry name" value="PQQ"/>
    <property type="match status" value="8"/>
</dbReference>
<accession>A0ABD6DTW4</accession>
<evidence type="ECO:0000256" key="1">
    <source>
        <dbReference type="SAM" id="MobiDB-lite"/>
    </source>
</evidence>
<organism evidence="3 4">
    <name type="scientific">Halobellus litoreus</name>
    <dbReference type="NCBI Taxonomy" id="755310"/>
    <lineage>
        <taxon>Archaea</taxon>
        <taxon>Methanobacteriati</taxon>
        <taxon>Methanobacteriota</taxon>
        <taxon>Stenosarchaea group</taxon>
        <taxon>Halobacteria</taxon>
        <taxon>Halobacteriales</taxon>
        <taxon>Haloferacaceae</taxon>
        <taxon>Halobellus</taxon>
    </lineage>
</organism>
<keyword evidence="4" id="KW-1185">Reference proteome</keyword>
<dbReference type="PANTHER" id="PTHR34512:SF30">
    <property type="entry name" value="OUTER MEMBRANE PROTEIN ASSEMBLY FACTOR BAMB"/>
    <property type="match status" value="1"/>
</dbReference>
<gene>
    <name evidence="3" type="ORF">ACFSAS_08985</name>
</gene>
<feature type="region of interest" description="Disordered" evidence="1">
    <location>
        <begin position="402"/>
        <end position="439"/>
    </location>
</feature>
<dbReference type="Pfam" id="PF13360">
    <property type="entry name" value="PQQ_2"/>
    <property type="match status" value="1"/>
</dbReference>
<feature type="domain" description="Pyrrolo-quinoline quinone repeat" evidence="2">
    <location>
        <begin position="114"/>
        <end position="260"/>
    </location>
</feature>
<feature type="compositionally biased region" description="Polar residues" evidence="1">
    <location>
        <begin position="708"/>
        <end position="719"/>
    </location>
</feature>
<feature type="region of interest" description="Disordered" evidence="1">
    <location>
        <begin position="694"/>
        <end position="719"/>
    </location>
</feature>
<sequence length="791" mass="84040">MSEFPMNRRDLLQATGAGVLGTAGLSQVDVAEASSGGDKVWEFEANDVVRGSPTVVGETVFAGSDDENLYAINTADGTKRWSYSTSSSIMAQIRAAPAVVDDTVYFGTDMRGFGRVYAVDATDGSKEWRYKTGARVRTSPTVVDETVFVCNHGGTPNDPSPNLYALDADDGSKIWQFQTNGNIQSSPTVVDGTVYVGSDDSSVYAVSATDGTEQWSTSLSQYMSVRSSPTVVNETVYVGLAERDGDSLYALDAKTGSVQWKVNKGGIDSSPTVIDGTLYIGSFLPGRIYAVDIDDGSSQWTYETNGRRVSSPTVAGDVVYIGSTDGVLYALDRSDGSKLWTYDTETSYLSSPIVSDGTLYVGSGIGRCCEPGDGEGTVYALNAGIDGSSEGSRVSLGTLGHHHTFADREPPEPDDPDAPDPDPDGELTGTVRDVDGRPREGAAVSIYDASGDADAVLARTTADDGEDAGTYAFPDLETDDGKTPDRVLLVAREGKWFGSVEIDGFADQLPLEYDIELDGQLLFGPEIAADGRELSVLTCWRRIIEPRRQTVFVEAVNVAQRGARHEITADATDLTGGAFAATVLADDVWINFGSQSDVEGTVPGSVEVVGLDTSTDNAELGDWHPVRTGVPLYPIGGEVGAAFERISTADADVADRIDEGFGAIAGIIPGVSELLTWLDTVEWAFGERLESEARVGADSVSFPDPNDPSATQTRVDPNDHTTAQLAWRSDNETPGDEEGAVVMAVPLEFQYEKERTTVVTVEAEWTHPNAHASFGGSFEIGPVGGRNGEEG</sequence>
<evidence type="ECO:0000313" key="4">
    <source>
        <dbReference type="Proteomes" id="UP001597092"/>
    </source>
</evidence>
<dbReference type="RefSeq" id="WP_256306182.1">
    <property type="nucleotide sequence ID" value="NZ_JANHAW010000001.1"/>
</dbReference>
<dbReference type="Gene3D" id="2.40.10.480">
    <property type="match status" value="1"/>
</dbReference>